<dbReference type="HOGENOM" id="CLU_088487_1_1_11"/>
<dbReference type="RefSeq" id="WP_005459795.1">
    <property type="nucleotide sequence ID" value="NZ_CM001440.1"/>
</dbReference>
<dbReference type="eggNOG" id="ENOG5031NWY">
    <property type="taxonomic scope" value="Bacteria"/>
</dbReference>
<evidence type="ECO:0000256" key="4">
    <source>
        <dbReference type="ARBA" id="ARBA00023186"/>
    </source>
</evidence>
<dbReference type="Pfam" id="PF14011">
    <property type="entry name" value="ESX-1_EspG"/>
    <property type="match status" value="1"/>
</dbReference>
<evidence type="ECO:0000313" key="6">
    <source>
        <dbReference type="Proteomes" id="UP000002791"/>
    </source>
</evidence>
<evidence type="ECO:0000256" key="2">
    <source>
        <dbReference type="ARBA" id="ARBA00006411"/>
    </source>
</evidence>
<evidence type="ECO:0008006" key="7">
    <source>
        <dbReference type="Google" id="ProtNLM"/>
    </source>
</evidence>
<keyword evidence="3" id="KW-0963">Cytoplasm</keyword>
<proteinExistence type="inferred from homology"/>
<dbReference type="OrthoDB" id="3612957at2"/>
<dbReference type="InterPro" id="IPR025734">
    <property type="entry name" value="EspG"/>
</dbReference>
<accession>H5XD54</accession>
<name>H5XD54_9PSEU</name>
<gene>
    <name evidence="5" type="ORF">SaccyDRAFT_4678</name>
</gene>
<comment type="subcellular location">
    <subcellularLocation>
        <location evidence="1">Cytoplasm</location>
    </subcellularLocation>
</comment>
<reference evidence="5 6" key="1">
    <citation type="submission" date="2011-11" db="EMBL/GenBank/DDBJ databases">
        <title>The Noncontiguous Finished sequence of Saccharomonospora cyanea NA-134.</title>
        <authorList>
            <consortium name="US DOE Joint Genome Institute"/>
            <person name="Lucas S."/>
            <person name="Han J."/>
            <person name="Lapidus A."/>
            <person name="Cheng J.-F."/>
            <person name="Goodwin L."/>
            <person name="Pitluck S."/>
            <person name="Peters L."/>
            <person name="Ovchinnikova G."/>
            <person name="Lu M."/>
            <person name="Detter J.C."/>
            <person name="Han C."/>
            <person name="Tapia R."/>
            <person name="Land M."/>
            <person name="Hauser L."/>
            <person name="Kyrpides N."/>
            <person name="Ivanova N."/>
            <person name="Pagani I."/>
            <person name="Brambilla E.-M."/>
            <person name="Klenk H.-P."/>
            <person name="Woyke T."/>
        </authorList>
    </citation>
    <scope>NUCLEOTIDE SEQUENCE [LARGE SCALE GENOMIC DNA]</scope>
    <source>
        <strain evidence="5 6">NA-134</strain>
    </source>
</reference>
<organism evidence="5 6">
    <name type="scientific">Saccharomonospora cyanea NA-134</name>
    <dbReference type="NCBI Taxonomy" id="882082"/>
    <lineage>
        <taxon>Bacteria</taxon>
        <taxon>Bacillati</taxon>
        <taxon>Actinomycetota</taxon>
        <taxon>Actinomycetes</taxon>
        <taxon>Pseudonocardiales</taxon>
        <taxon>Pseudonocardiaceae</taxon>
        <taxon>Saccharomonospora</taxon>
    </lineage>
</organism>
<keyword evidence="6" id="KW-1185">Reference proteome</keyword>
<comment type="similarity">
    <text evidence="2">Belongs to the EspG family.</text>
</comment>
<dbReference type="STRING" id="882082.SaccyDRAFT_4678"/>
<sequence length="249" mass="26877">MIAQPVDVPRLALLYTWDLEGFGEPHPALGSHGLYVSSGRTAELTRQCLRLLADVGLSTEHALTTMFRETLRTLARPARELYCWSAYADAGRDSALLVAERDGGAVAALVHGDTVTLRPVEPRHLVEEFVAMVPHVPPAPVRPFSVARSELEGADAPDVGNSRPLADRRGVEELRDHLRAPREGAHQLYGAATVGGVRRRSSPLSLIDVAGLGRMLLFRDAEDHVHRRPGSAGNLSEALTATLRGLGAL</sequence>
<evidence type="ECO:0000256" key="1">
    <source>
        <dbReference type="ARBA" id="ARBA00004496"/>
    </source>
</evidence>
<dbReference type="EMBL" id="CM001440">
    <property type="protein sequence ID" value="EHR63485.1"/>
    <property type="molecule type" value="Genomic_DNA"/>
</dbReference>
<keyword evidence="4" id="KW-0143">Chaperone</keyword>
<dbReference type="Proteomes" id="UP000002791">
    <property type="component" value="Chromosome"/>
</dbReference>
<protein>
    <recommendedName>
        <fullName evidence="7">EspG family</fullName>
    </recommendedName>
</protein>
<evidence type="ECO:0000256" key="3">
    <source>
        <dbReference type="ARBA" id="ARBA00022490"/>
    </source>
</evidence>
<dbReference type="AlphaFoldDB" id="H5XD54"/>
<evidence type="ECO:0000313" key="5">
    <source>
        <dbReference type="EMBL" id="EHR63485.1"/>
    </source>
</evidence>